<feature type="transmembrane region" description="Helical" evidence="2">
    <location>
        <begin position="33"/>
        <end position="53"/>
    </location>
</feature>
<protein>
    <recommendedName>
        <fullName evidence="3">CAAX prenyl protease 2/Lysostaphin resistance protein A-like domain-containing protein</fullName>
    </recommendedName>
</protein>
<gene>
    <name evidence="4" type="ORF">GCM10009810_21650</name>
</gene>
<organism evidence="4 5">
    <name type="scientific">Nostocoides vanveenii</name>
    <dbReference type="NCBI Taxonomy" id="330835"/>
    <lineage>
        <taxon>Bacteria</taxon>
        <taxon>Bacillati</taxon>
        <taxon>Actinomycetota</taxon>
        <taxon>Actinomycetes</taxon>
        <taxon>Micrococcales</taxon>
        <taxon>Intrasporangiaceae</taxon>
        <taxon>Nostocoides</taxon>
    </lineage>
</organism>
<evidence type="ECO:0000313" key="4">
    <source>
        <dbReference type="EMBL" id="GAA1761959.1"/>
    </source>
</evidence>
<keyword evidence="2" id="KW-0472">Membrane</keyword>
<feature type="transmembrane region" description="Helical" evidence="2">
    <location>
        <begin position="65"/>
        <end position="84"/>
    </location>
</feature>
<dbReference type="PANTHER" id="PTHR39430:SF1">
    <property type="entry name" value="PROTEASE"/>
    <property type="match status" value="1"/>
</dbReference>
<feature type="transmembrane region" description="Helical" evidence="2">
    <location>
        <begin position="130"/>
        <end position="152"/>
    </location>
</feature>
<keyword evidence="2" id="KW-0812">Transmembrane</keyword>
<feature type="transmembrane region" description="Helical" evidence="2">
    <location>
        <begin position="164"/>
        <end position="180"/>
    </location>
</feature>
<feature type="region of interest" description="Disordered" evidence="1">
    <location>
        <begin position="1"/>
        <end position="23"/>
    </location>
</feature>
<dbReference type="InterPro" id="IPR003675">
    <property type="entry name" value="Rce1/LyrA-like_dom"/>
</dbReference>
<evidence type="ECO:0000256" key="2">
    <source>
        <dbReference type="SAM" id="Phobius"/>
    </source>
</evidence>
<evidence type="ECO:0000313" key="5">
    <source>
        <dbReference type="Proteomes" id="UP001501475"/>
    </source>
</evidence>
<proteinExistence type="predicted"/>
<dbReference type="RefSeq" id="WP_344065970.1">
    <property type="nucleotide sequence ID" value="NZ_BAAAPN010000049.1"/>
</dbReference>
<feature type="transmembrane region" description="Helical" evidence="2">
    <location>
        <begin position="238"/>
        <end position="257"/>
    </location>
</feature>
<dbReference type="Proteomes" id="UP001501475">
    <property type="component" value="Unassembled WGS sequence"/>
</dbReference>
<feature type="transmembrane region" description="Helical" evidence="2">
    <location>
        <begin position="187"/>
        <end position="207"/>
    </location>
</feature>
<dbReference type="Pfam" id="PF02517">
    <property type="entry name" value="Rce1-like"/>
    <property type="match status" value="1"/>
</dbReference>
<feature type="domain" description="CAAX prenyl protease 2/Lysostaphin resistance protein A-like" evidence="3">
    <location>
        <begin position="129"/>
        <end position="225"/>
    </location>
</feature>
<dbReference type="EMBL" id="BAAAPN010000049">
    <property type="protein sequence ID" value="GAA1761959.1"/>
    <property type="molecule type" value="Genomic_DNA"/>
</dbReference>
<comment type="caution">
    <text evidence="4">The sequence shown here is derived from an EMBL/GenBank/DDBJ whole genome shotgun (WGS) entry which is preliminary data.</text>
</comment>
<sequence length="262" mass="27624">MSTPISAPVHTPPSNRRDEPRGMPAIWRTSHPTVWGLVLSVGGLILTAVGAGFAAQRRLGDEATIWTLTGFVAVSALVGLTVMARSRPGLAAYGWRAPIGMRRIGFGLPLLIAPIAVATTSDFEVTRATALAYLVLTVCVGINEEVWFRGLVLAALRGLGDRRAVVTGACLFGALHLANAGSGKSGLYLLLQAVFAAEVGVVLGALVALTRSLWIGVAWHLVYDLTAYCTGDRLDGRALAGVIVMMIVLAGYATWLLPKVPR</sequence>
<evidence type="ECO:0000259" key="3">
    <source>
        <dbReference type="Pfam" id="PF02517"/>
    </source>
</evidence>
<reference evidence="5" key="1">
    <citation type="journal article" date="2019" name="Int. J. Syst. Evol. Microbiol.">
        <title>The Global Catalogue of Microorganisms (GCM) 10K type strain sequencing project: providing services to taxonomists for standard genome sequencing and annotation.</title>
        <authorList>
            <consortium name="The Broad Institute Genomics Platform"/>
            <consortium name="The Broad Institute Genome Sequencing Center for Infectious Disease"/>
            <person name="Wu L."/>
            <person name="Ma J."/>
        </authorList>
    </citation>
    <scope>NUCLEOTIDE SEQUENCE [LARGE SCALE GENOMIC DNA]</scope>
    <source>
        <strain evidence="5">JCM 15591</strain>
    </source>
</reference>
<dbReference type="PANTHER" id="PTHR39430">
    <property type="entry name" value="MEMBRANE-ASSOCIATED PROTEASE-RELATED"/>
    <property type="match status" value="1"/>
</dbReference>
<keyword evidence="5" id="KW-1185">Reference proteome</keyword>
<keyword evidence="2" id="KW-1133">Transmembrane helix</keyword>
<name>A0ABP4WWT1_9MICO</name>
<evidence type="ECO:0000256" key="1">
    <source>
        <dbReference type="SAM" id="MobiDB-lite"/>
    </source>
</evidence>
<feature type="transmembrane region" description="Helical" evidence="2">
    <location>
        <begin position="104"/>
        <end position="123"/>
    </location>
</feature>
<accession>A0ABP4WWT1</accession>